<proteinExistence type="predicted"/>
<name>A0AAN8VBL1_9MAGN</name>
<comment type="caution">
    <text evidence="3">The sequence shown here is derived from an EMBL/GenBank/DDBJ whole genome shotgun (WGS) entry which is preliminary data.</text>
</comment>
<evidence type="ECO:0000256" key="1">
    <source>
        <dbReference type="SAM" id="Phobius"/>
    </source>
</evidence>
<feature type="chain" id="PRO_5043044573" evidence="2">
    <location>
        <begin position="28"/>
        <end position="215"/>
    </location>
</feature>
<dbReference type="PANTHER" id="PTHR36336:SF1">
    <property type="entry name" value="OS09G0560400 PROTEIN"/>
    <property type="match status" value="1"/>
</dbReference>
<evidence type="ECO:0000313" key="3">
    <source>
        <dbReference type="EMBL" id="KAK6931150.1"/>
    </source>
</evidence>
<dbReference type="Proteomes" id="UP001370490">
    <property type="component" value="Unassembled WGS sequence"/>
</dbReference>
<dbReference type="EMBL" id="JBAMMX010000011">
    <property type="protein sequence ID" value="KAK6931150.1"/>
    <property type="molecule type" value="Genomic_DNA"/>
</dbReference>
<evidence type="ECO:0000256" key="2">
    <source>
        <dbReference type="SAM" id="SignalP"/>
    </source>
</evidence>
<keyword evidence="2" id="KW-0732">Signal</keyword>
<keyword evidence="1" id="KW-1133">Transmembrane helix</keyword>
<accession>A0AAN8VBL1</accession>
<feature type="transmembrane region" description="Helical" evidence="1">
    <location>
        <begin position="166"/>
        <end position="188"/>
    </location>
</feature>
<reference evidence="3 4" key="1">
    <citation type="submission" date="2023-12" db="EMBL/GenBank/DDBJ databases">
        <title>A high-quality genome assembly for Dillenia turbinata (Dilleniales).</title>
        <authorList>
            <person name="Chanderbali A."/>
        </authorList>
    </citation>
    <scope>NUCLEOTIDE SEQUENCE [LARGE SCALE GENOMIC DNA]</scope>
    <source>
        <strain evidence="3">LSX21</strain>
        <tissue evidence="3">Leaf</tissue>
    </source>
</reference>
<evidence type="ECO:0000313" key="4">
    <source>
        <dbReference type="Proteomes" id="UP001370490"/>
    </source>
</evidence>
<organism evidence="3 4">
    <name type="scientific">Dillenia turbinata</name>
    <dbReference type="NCBI Taxonomy" id="194707"/>
    <lineage>
        <taxon>Eukaryota</taxon>
        <taxon>Viridiplantae</taxon>
        <taxon>Streptophyta</taxon>
        <taxon>Embryophyta</taxon>
        <taxon>Tracheophyta</taxon>
        <taxon>Spermatophyta</taxon>
        <taxon>Magnoliopsida</taxon>
        <taxon>eudicotyledons</taxon>
        <taxon>Gunneridae</taxon>
        <taxon>Pentapetalae</taxon>
        <taxon>Dilleniales</taxon>
        <taxon>Dilleniaceae</taxon>
        <taxon>Dillenia</taxon>
    </lineage>
</organism>
<feature type="signal peptide" evidence="2">
    <location>
        <begin position="1"/>
        <end position="27"/>
    </location>
</feature>
<keyword evidence="4" id="KW-1185">Reference proteome</keyword>
<dbReference type="AlphaFoldDB" id="A0AAN8VBL1"/>
<sequence>MAISDSEFHFLILAIIIVSASPLLTLGHQSSDGGGVGRRLLISFKETPDGGNTTFECSPSGPCIPCQYSEKKHAKYHCSETGYRIPLTCVEMRDELKEKNGKKSQKNRSALEEFHSSAETYTLNNAKVTSKSGCRVLLDDSSASGGGLQTYITYRSCIPAENEEKLSVIGFEVTMFSFLLISGSFVYFRRKRTAIMPGAVRVPSNSRCMPAELIR</sequence>
<keyword evidence="1" id="KW-0472">Membrane</keyword>
<gene>
    <name evidence="3" type="ORF">RJ641_002943</name>
</gene>
<protein>
    <submittedName>
        <fullName evidence="3">Uncharacterized protein</fullName>
    </submittedName>
</protein>
<keyword evidence="1" id="KW-0812">Transmembrane</keyword>
<dbReference type="PANTHER" id="PTHR36336">
    <property type="entry name" value="OS09G0560400 PROTEIN"/>
    <property type="match status" value="1"/>
</dbReference>